<name>S1NZE4_9ENTE</name>
<dbReference type="eggNOG" id="ENOG50348BV">
    <property type="taxonomic scope" value="Bacteria"/>
</dbReference>
<evidence type="ECO:0008006" key="3">
    <source>
        <dbReference type="Google" id="ProtNLM"/>
    </source>
</evidence>
<sequence>MISLSFFGGKYMDKTIKLRLRMKNGVVKTFMTDFVPFSKRQEYIRKEAELEERKDEEGNPIIPTQNDYSELQAEFVAGLFDDKEVTGKTILNGIDTLESDQIMEIIRYRVLGFSKEEEEAAKKALAEELLLGENSTI</sequence>
<dbReference type="Proteomes" id="UP000014127">
    <property type="component" value="Unassembled WGS sequence"/>
</dbReference>
<dbReference type="AlphaFoldDB" id="S1NZE4"/>
<comment type="caution">
    <text evidence="1">The sequence shown here is derived from an EMBL/GenBank/DDBJ whole genome shotgun (WGS) entry which is preliminary data.</text>
</comment>
<dbReference type="InterPro" id="IPR057006">
    <property type="entry name" value="Phage_TAC_19"/>
</dbReference>
<dbReference type="HOGENOM" id="CLU_169545_0_0_9"/>
<accession>S1NZE4</accession>
<organism evidence="1 2">
    <name type="scientific">Enterococcus dispar ATCC 51266</name>
    <dbReference type="NCBI Taxonomy" id="1139219"/>
    <lineage>
        <taxon>Bacteria</taxon>
        <taxon>Bacillati</taxon>
        <taxon>Bacillota</taxon>
        <taxon>Bacilli</taxon>
        <taxon>Lactobacillales</taxon>
        <taxon>Enterococcaceae</taxon>
        <taxon>Enterococcus</taxon>
    </lineage>
</organism>
<gene>
    <name evidence="1" type="ORF">OMK_00370</name>
</gene>
<evidence type="ECO:0000313" key="2">
    <source>
        <dbReference type="Proteomes" id="UP000014127"/>
    </source>
</evidence>
<reference evidence="1 2" key="1">
    <citation type="submission" date="2013-03" db="EMBL/GenBank/DDBJ databases">
        <title>The Genome Sequence of Enterococcus dispar ATCC_51266 (Illumina only assembly).</title>
        <authorList>
            <consortium name="The Broad Institute Genomics Platform"/>
            <consortium name="The Broad Institute Genome Sequencing Center for Infectious Disease"/>
            <person name="Earl A."/>
            <person name="Russ C."/>
            <person name="Gilmore M."/>
            <person name="Surin D."/>
            <person name="Walker B."/>
            <person name="Young S."/>
            <person name="Zeng Q."/>
            <person name="Gargeya S."/>
            <person name="Fitzgerald M."/>
            <person name="Haas B."/>
            <person name="Abouelleil A."/>
            <person name="Allen A.W."/>
            <person name="Alvarado L."/>
            <person name="Arachchi H.M."/>
            <person name="Berlin A.M."/>
            <person name="Chapman S.B."/>
            <person name="Gainer-Dewar J."/>
            <person name="Goldberg J."/>
            <person name="Griggs A."/>
            <person name="Gujja S."/>
            <person name="Hansen M."/>
            <person name="Howarth C."/>
            <person name="Imamovic A."/>
            <person name="Ireland A."/>
            <person name="Larimer J."/>
            <person name="McCowan C."/>
            <person name="Murphy C."/>
            <person name="Pearson M."/>
            <person name="Poon T.W."/>
            <person name="Priest M."/>
            <person name="Roberts A."/>
            <person name="Saif S."/>
            <person name="Shea T."/>
            <person name="Sisk P."/>
            <person name="Sykes S."/>
            <person name="Wortman J."/>
            <person name="Nusbaum C."/>
            <person name="Birren B."/>
        </authorList>
    </citation>
    <scope>NUCLEOTIDE SEQUENCE [LARGE SCALE GENOMIC DNA]</scope>
    <source>
        <strain evidence="1 2">ATCC 51266</strain>
    </source>
</reference>
<dbReference type="PATRIC" id="fig|1139219.3.peg.358"/>
<dbReference type="OrthoDB" id="2195188at2"/>
<dbReference type="EMBL" id="AHYR01000002">
    <property type="protein sequence ID" value="EOT43812.1"/>
    <property type="molecule type" value="Genomic_DNA"/>
</dbReference>
<evidence type="ECO:0000313" key="1">
    <source>
        <dbReference type="EMBL" id="EOT43812.1"/>
    </source>
</evidence>
<dbReference type="NCBIfam" id="NF047360">
    <property type="entry name" value="tail_chap_PVL"/>
    <property type="match status" value="1"/>
</dbReference>
<dbReference type="Pfam" id="PF23857">
    <property type="entry name" value="Phage_TAC_19"/>
    <property type="match status" value="1"/>
</dbReference>
<dbReference type="STRING" id="44009.RV01_GL001252"/>
<proteinExistence type="predicted"/>
<protein>
    <recommendedName>
        <fullName evidence="3">Phage protein</fullName>
    </recommendedName>
</protein>
<keyword evidence="2" id="KW-1185">Reference proteome</keyword>